<evidence type="ECO:0000313" key="3">
    <source>
        <dbReference type="Proteomes" id="UP001301958"/>
    </source>
</evidence>
<accession>A0AAN6YPS7</accession>
<protein>
    <submittedName>
        <fullName evidence="2">Uncharacterized protein</fullName>
    </submittedName>
</protein>
<sequence>RRGRAPSSGSSATQSGAGGSNQVTTHHAANSQDSLSSPQVVAVSDLTDRGITTYQIAKSDYLFAYKKYTEEDSRIDSLRAWIQETVSIDHQVILCDPTKTISDWYTALKKQVGITNEMAKDRARDAYQEAIQPLRNNKDLIKWSVAWKKAVTRAQTKQVSESSTMGVWFRDFIRAVKPVMGSWAESYNIYHRKDDTLTFQEVGNDFRREVREMEANRALSKIAKGGFPSFGGTKVMGKRHVKTMRKIPILRNSGKAKGSKKSKTSHSGNSEGDKMPDVATTTKPRCPYCGQIHRLARCFYVFPELAPEDFKEREHIRAKVKEALLDRKLLKEVGFLRRQRRSN</sequence>
<feature type="region of interest" description="Disordered" evidence="1">
    <location>
        <begin position="1"/>
        <end position="38"/>
    </location>
</feature>
<dbReference type="EMBL" id="MU865706">
    <property type="protein sequence ID" value="KAK4220577.1"/>
    <property type="molecule type" value="Genomic_DNA"/>
</dbReference>
<evidence type="ECO:0000313" key="2">
    <source>
        <dbReference type="EMBL" id="KAK4220577.1"/>
    </source>
</evidence>
<reference evidence="2" key="1">
    <citation type="journal article" date="2023" name="Mol. Phylogenet. Evol.">
        <title>Genome-scale phylogeny and comparative genomics of the fungal order Sordariales.</title>
        <authorList>
            <person name="Hensen N."/>
            <person name="Bonometti L."/>
            <person name="Westerberg I."/>
            <person name="Brannstrom I.O."/>
            <person name="Guillou S."/>
            <person name="Cros-Aarteil S."/>
            <person name="Calhoun S."/>
            <person name="Haridas S."/>
            <person name="Kuo A."/>
            <person name="Mondo S."/>
            <person name="Pangilinan J."/>
            <person name="Riley R."/>
            <person name="LaButti K."/>
            <person name="Andreopoulos B."/>
            <person name="Lipzen A."/>
            <person name="Chen C."/>
            <person name="Yan M."/>
            <person name="Daum C."/>
            <person name="Ng V."/>
            <person name="Clum A."/>
            <person name="Steindorff A."/>
            <person name="Ohm R.A."/>
            <person name="Martin F."/>
            <person name="Silar P."/>
            <person name="Natvig D.O."/>
            <person name="Lalanne C."/>
            <person name="Gautier V."/>
            <person name="Ament-Velasquez S.L."/>
            <person name="Kruys A."/>
            <person name="Hutchinson M.I."/>
            <person name="Powell A.J."/>
            <person name="Barry K."/>
            <person name="Miller A.N."/>
            <person name="Grigoriev I.V."/>
            <person name="Debuchy R."/>
            <person name="Gladieux P."/>
            <person name="Hiltunen Thoren M."/>
            <person name="Johannesson H."/>
        </authorList>
    </citation>
    <scope>NUCLEOTIDE SEQUENCE</scope>
    <source>
        <strain evidence="2">CBS 990.96</strain>
    </source>
</reference>
<evidence type="ECO:0000256" key="1">
    <source>
        <dbReference type="SAM" id="MobiDB-lite"/>
    </source>
</evidence>
<dbReference type="AlphaFoldDB" id="A0AAN6YPS7"/>
<feature type="non-terminal residue" evidence="2">
    <location>
        <position position="1"/>
    </location>
</feature>
<proteinExistence type="predicted"/>
<reference evidence="2" key="2">
    <citation type="submission" date="2023-05" db="EMBL/GenBank/DDBJ databases">
        <authorList>
            <consortium name="Lawrence Berkeley National Laboratory"/>
            <person name="Steindorff A."/>
            <person name="Hensen N."/>
            <person name="Bonometti L."/>
            <person name="Westerberg I."/>
            <person name="Brannstrom I.O."/>
            <person name="Guillou S."/>
            <person name="Cros-Aarteil S."/>
            <person name="Calhoun S."/>
            <person name="Haridas S."/>
            <person name="Kuo A."/>
            <person name="Mondo S."/>
            <person name="Pangilinan J."/>
            <person name="Riley R."/>
            <person name="Labutti K."/>
            <person name="Andreopoulos B."/>
            <person name="Lipzen A."/>
            <person name="Chen C."/>
            <person name="Yanf M."/>
            <person name="Daum C."/>
            <person name="Ng V."/>
            <person name="Clum A."/>
            <person name="Ohm R."/>
            <person name="Martin F."/>
            <person name="Silar P."/>
            <person name="Natvig D."/>
            <person name="Lalanne C."/>
            <person name="Gautier V."/>
            <person name="Ament-Velasquez S.L."/>
            <person name="Kruys A."/>
            <person name="Hutchinson M.I."/>
            <person name="Powell A.J."/>
            <person name="Barry K."/>
            <person name="Miller A.N."/>
            <person name="Grigoriev I.V."/>
            <person name="Debuchy R."/>
            <person name="Gladieux P."/>
            <person name="Thoren M.H."/>
            <person name="Johannesson H."/>
        </authorList>
    </citation>
    <scope>NUCLEOTIDE SEQUENCE</scope>
    <source>
        <strain evidence="2">CBS 990.96</strain>
    </source>
</reference>
<keyword evidence="3" id="KW-1185">Reference proteome</keyword>
<dbReference type="Proteomes" id="UP001301958">
    <property type="component" value="Unassembled WGS sequence"/>
</dbReference>
<name>A0AAN6YPS7_9PEZI</name>
<comment type="caution">
    <text evidence="2">The sequence shown here is derived from an EMBL/GenBank/DDBJ whole genome shotgun (WGS) entry which is preliminary data.</text>
</comment>
<feature type="region of interest" description="Disordered" evidence="1">
    <location>
        <begin position="248"/>
        <end position="279"/>
    </location>
</feature>
<gene>
    <name evidence="2" type="ORF">QBC38DRAFT_526377</name>
</gene>
<feature type="compositionally biased region" description="Low complexity" evidence="1">
    <location>
        <begin position="1"/>
        <end position="15"/>
    </location>
</feature>
<organism evidence="2 3">
    <name type="scientific">Podospora fimiseda</name>
    <dbReference type="NCBI Taxonomy" id="252190"/>
    <lineage>
        <taxon>Eukaryota</taxon>
        <taxon>Fungi</taxon>
        <taxon>Dikarya</taxon>
        <taxon>Ascomycota</taxon>
        <taxon>Pezizomycotina</taxon>
        <taxon>Sordariomycetes</taxon>
        <taxon>Sordariomycetidae</taxon>
        <taxon>Sordariales</taxon>
        <taxon>Podosporaceae</taxon>
        <taxon>Podospora</taxon>
    </lineage>
</organism>
<feature type="compositionally biased region" description="Polar residues" evidence="1">
    <location>
        <begin position="21"/>
        <end position="38"/>
    </location>
</feature>